<evidence type="ECO:0000313" key="5">
    <source>
        <dbReference type="EMBL" id="CAJ0929521.1"/>
    </source>
</evidence>
<evidence type="ECO:0000256" key="3">
    <source>
        <dbReference type="SAM" id="MobiDB-lite"/>
    </source>
</evidence>
<dbReference type="SMART" id="SM00041">
    <property type="entry name" value="CT"/>
    <property type="match status" value="1"/>
</dbReference>
<evidence type="ECO:0000256" key="2">
    <source>
        <dbReference type="PROSITE-ProRule" id="PRU00039"/>
    </source>
</evidence>
<proteinExistence type="predicted"/>
<dbReference type="InterPro" id="IPR006207">
    <property type="entry name" value="Cys_knot_C"/>
</dbReference>
<comment type="caution">
    <text evidence="5">The sequence shown here is derived from an EMBL/GenBank/DDBJ whole genome shotgun (WGS) entry which is preliminary data.</text>
</comment>
<accession>A0ABN9KZN0</accession>
<protein>
    <recommendedName>
        <fullName evidence="4">CTCK domain-containing protein</fullName>
    </recommendedName>
</protein>
<dbReference type="Proteomes" id="UP001176940">
    <property type="component" value="Unassembled WGS sequence"/>
</dbReference>
<keyword evidence="6" id="KW-1185">Reference proteome</keyword>
<feature type="compositionally biased region" description="Low complexity" evidence="3">
    <location>
        <begin position="1048"/>
        <end position="1060"/>
    </location>
</feature>
<reference evidence="5" key="1">
    <citation type="submission" date="2023-07" db="EMBL/GenBank/DDBJ databases">
        <authorList>
            <person name="Stuckert A."/>
        </authorList>
    </citation>
    <scope>NUCLEOTIDE SEQUENCE</scope>
</reference>
<comment type="caution">
    <text evidence="2">Lacks conserved residue(s) required for the propagation of feature annotation.</text>
</comment>
<feature type="region of interest" description="Disordered" evidence="3">
    <location>
        <begin position="1018"/>
        <end position="1060"/>
    </location>
</feature>
<evidence type="ECO:0000313" key="6">
    <source>
        <dbReference type="Proteomes" id="UP001176940"/>
    </source>
</evidence>
<gene>
    <name evidence="5" type="ORF">RIMI_LOCUS3846868</name>
</gene>
<dbReference type="EMBL" id="CAUEEQ010005924">
    <property type="protein sequence ID" value="CAJ0929521.1"/>
    <property type="molecule type" value="Genomic_DNA"/>
</dbReference>
<dbReference type="InterPro" id="IPR051412">
    <property type="entry name" value="Formin_Homology_Diaphanous_sf"/>
</dbReference>
<feature type="domain" description="CTCK" evidence="4">
    <location>
        <begin position="938"/>
        <end position="1020"/>
    </location>
</feature>
<dbReference type="PROSITE" id="PS01225">
    <property type="entry name" value="CTCK_2"/>
    <property type="match status" value="1"/>
</dbReference>
<evidence type="ECO:0000256" key="1">
    <source>
        <dbReference type="ARBA" id="ARBA00023157"/>
    </source>
</evidence>
<evidence type="ECO:0000259" key="4">
    <source>
        <dbReference type="PROSITE" id="PS01225"/>
    </source>
</evidence>
<name>A0ABN9KZN0_9NEOB</name>
<keyword evidence="1" id="KW-1015">Disulfide bond</keyword>
<sequence length="1060" mass="113852">CQGVTCVVPPCYGDSSLVEVSSNDLCCKRYQCIPPPEPPTPTPSVPPCDFSGCSYTDCDDGYILMVKFNPDDDCCPLYECIPSPTSPPPPPTPCEGVVCNVEECTKEGAVSVAVGWENDCCPVYQCQCQPCSPPPNCGGENLAVHFDPNIQCCPIYECVPPTPTPTPTPKPNPCENRVCEPLTCTKNGATIEKREWADPCCPLFVCECTEACSPPPECQNGQPPFRTQDPELYCCPVYECVPPTSVPVTPGQCDDVTCTIPTCYGDYTLIRVSSEDPCCDGYECIPPPTVSPPTPKPPCDASGCAFIDCDEGYTVLTKYNPDDDCCPTYVCIPPPTSPPETTPDVCSGVVCNVKECTKEGTKAEVVYRDNCCDVYECKCQPCSPPPYCDGQIPFAAINTDTECCPTYECPPPPPPTPTIPITTTPNAQNNAVLLLNVKMADHHSELKTPNFTAARNMHACQDVTCFVPPCYGDSSLVEVSSNDPCCKSYQCIPPPTIRICDGSGCPLPNCDDRDTVMSRYDPDDDCCPTFECIPPSTTPVPRTTPPHELCKDAVCEVTVCTKEGEIEEFIRQDECCEVHECRCQPCSPPPLCDGGQAPSHFIDTNTQCCPSYQCPPPTPPPETTPPIITITPENPCNNILCEPVVCTKVGATVSFSGWIDACCPQIICECKESCDPPPTCANGSPPLRTQDPEEYCCPEYECVVETTTPVPTTTLKPLCQGVTCFVPTCGPFDTLVEVTGIDPCCTNYECVPPVTNPPPPTPPICVPSQCPNAPDCSNGVIIVKSNPYDPCCPLYECIVETTPNPITTVPSDCGDVSCDVKACTKEGETLSFVGWLNHCCRDYECKCQPCNPPPNCDGGTPIANINLDTQCCPTYICGPPSSSPDYRGSSYYNNQQYLTWECACKTIPSCESDERLVAVQQSNQCCPKLRCEKKRNECYAVPTHVTLSSGQCSAEVILASCSGYCHSKTEYSATWTAVSHCRCCSVTKTQAKTFELPCPGDSKTSLTVQEASECGCNKCSEEDGSGSGSGSSGNSGSSEEEEGGEEGSGFSLWSSLGIGN</sequence>
<feature type="non-terminal residue" evidence="5">
    <location>
        <position position="1"/>
    </location>
</feature>
<organism evidence="5 6">
    <name type="scientific">Ranitomeya imitator</name>
    <name type="common">mimic poison frog</name>
    <dbReference type="NCBI Taxonomy" id="111125"/>
    <lineage>
        <taxon>Eukaryota</taxon>
        <taxon>Metazoa</taxon>
        <taxon>Chordata</taxon>
        <taxon>Craniata</taxon>
        <taxon>Vertebrata</taxon>
        <taxon>Euteleostomi</taxon>
        <taxon>Amphibia</taxon>
        <taxon>Batrachia</taxon>
        <taxon>Anura</taxon>
        <taxon>Neobatrachia</taxon>
        <taxon>Hyloidea</taxon>
        <taxon>Dendrobatidae</taxon>
        <taxon>Dendrobatinae</taxon>
        <taxon>Ranitomeya</taxon>
    </lineage>
</organism>
<dbReference type="PANTHER" id="PTHR45691:SF6">
    <property type="entry name" value="PROTEIN DIAPHANOUS"/>
    <property type="match status" value="1"/>
</dbReference>
<dbReference type="PANTHER" id="PTHR45691">
    <property type="entry name" value="PROTEIN DIAPHANOUS"/>
    <property type="match status" value="1"/>
</dbReference>